<evidence type="ECO:0000313" key="3">
    <source>
        <dbReference type="Proteomes" id="UP000663918"/>
    </source>
</evidence>
<name>A0A975BYN8_9CAUL</name>
<sequence length="226" mass="24288">MSLVHASPDSQRTFSQVLEDLGVAEGPTLTLREVVEAFGDRGLGALILVLSLMALFPWPPGGKAVFAMPIILLATELTFQRNEVWLPRWALRVSVSRAAYRTAVSKVIGPIRRVENLTRPRLSFLTGAVSEVLMGITCVLLALVMALPIPFGDMLPGIGLVFFALGVMQKDGAAVLVGVLGSLTTVAYLLLIWRTAIEAAHHAASWLAHIAGWFAHIPGWFAGLLG</sequence>
<evidence type="ECO:0000313" key="2">
    <source>
        <dbReference type="EMBL" id="QTC89810.1"/>
    </source>
</evidence>
<dbReference type="Pfam" id="PF06055">
    <property type="entry name" value="ExoD"/>
    <property type="match status" value="1"/>
</dbReference>
<keyword evidence="1" id="KW-0472">Membrane</keyword>
<organism evidence="2 3">
    <name type="scientific">Brevundimonas goettingensis</name>
    <dbReference type="NCBI Taxonomy" id="2774190"/>
    <lineage>
        <taxon>Bacteria</taxon>
        <taxon>Pseudomonadati</taxon>
        <taxon>Pseudomonadota</taxon>
        <taxon>Alphaproteobacteria</taxon>
        <taxon>Caulobacterales</taxon>
        <taxon>Caulobacteraceae</taxon>
        <taxon>Brevundimonas</taxon>
    </lineage>
</organism>
<evidence type="ECO:0000256" key="1">
    <source>
        <dbReference type="SAM" id="Phobius"/>
    </source>
</evidence>
<keyword evidence="1" id="KW-0812">Transmembrane</keyword>
<protein>
    <submittedName>
        <fullName evidence="2">Exopolysaccharide biosynthesis protein</fullName>
    </submittedName>
</protein>
<keyword evidence="3" id="KW-1185">Reference proteome</keyword>
<feature type="transmembrane region" description="Helical" evidence="1">
    <location>
        <begin position="206"/>
        <end position="225"/>
    </location>
</feature>
<proteinExistence type="predicted"/>
<dbReference type="AlphaFoldDB" id="A0A975BYN8"/>
<feature type="transmembrane region" description="Helical" evidence="1">
    <location>
        <begin position="122"/>
        <end position="143"/>
    </location>
</feature>
<dbReference type="KEGG" id="bgoe:IFJ75_10885"/>
<keyword evidence="1" id="KW-1133">Transmembrane helix</keyword>
<dbReference type="PANTHER" id="PTHR41795:SF1">
    <property type="entry name" value="EXOPOLYSACCHARIDE SYNTHESIS PROTEIN"/>
    <property type="match status" value="1"/>
</dbReference>
<dbReference type="PANTHER" id="PTHR41795">
    <property type="entry name" value="EXOPOLYSACCHARIDE SYNTHESIS PROTEIN"/>
    <property type="match status" value="1"/>
</dbReference>
<reference evidence="2" key="1">
    <citation type="submission" date="2020-09" db="EMBL/GenBank/DDBJ databases">
        <title>Brevundimonas sp. LVF2 isolated from a puddle in Goettingen, Germany.</title>
        <authorList>
            <person name="Friedrich I."/>
            <person name="Klassen A."/>
            <person name="Hannes N."/>
            <person name="Schneider D."/>
            <person name="Hertel R."/>
            <person name="Daniel R."/>
        </authorList>
    </citation>
    <scope>NUCLEOTIDE SEQUENCE</scope>
    <source>
        <strain evidence="2">LVF2</strain>
    </source>
</reference>
<dbReference type="InterPro" id="IPR010331">
    <property type="entry name" value="ExoD"/>
</dbReference>
<feature type="transmembrane region" description="Helical" evidence="1">
    <location>
        <begin position="149"/>
        <end position="167"/>
    </location>
</feature>
<accession>A0A975BYN8</accession>
<gene>
    <name evidence="2" type="ORF">IFJ75_10885</name>
</gene>
<dbReference type="EMBL" id="CP062222">
    <property type="protein sequence ID" value="QTC89810.1"/>
    <property type="molecule type" value="Genomic_DNA"/>
</dbReference>
<feature type="transmembrane region" description="Helical" evidence="1">
    <location>
        <begin position="174"/>
        <end position="194"/>
    </location>
</feature>
<dbReference type="Proteomes" id="UP000663918">
    <property type="component" value="Chromosome"/>
</dbReference>
<dbReference type="PIRSF" id="PIRSF033239">
    <property type="entry name" value="ExoD"/>
    <property type="match status" value="1"/>
</dbReference>